<protein>
    <submittedName>
        <fullName evidence="2">Uncharacterized protein</fullName>
    </submittedName>
</protein>
<dbReference type="RefSeq" id="XP_027609619.1">
    <property type="nucleotide sequence ID" value="XM_027753818.1"/>
</dbReference>
<evidence type="ECO:0000256" key="1">
    <source>
        <dbReference type="SAM" id="SignalP"/>
    </source>
</evidence>
<accession>A0A401G946</accession>
<comment type="caution">
    <text evidence="2">The sequence shown here is derived from an EMBL/GenBank/DDBJ whole genome shotgun (WGS) entry which is preliminary data.</text>
</comment>
<organism evidence="2 3">
    <name type="scientific">Sparassis crispa</name>
    <dbReference type="NCBI Taxonomy" id="139825"/>
    <lineage>
        <taxon>Eukaryota</taxon>
        <taxon>Fungi</taxon>
        <taxon>Dikarya</taxon>
        <taxon>Basidiomycota</taxon>
        <taxon>Agaricomycotina</taxon>
        <taxon>Agaricomycetes</taxon>
        <taxon>Polyporales</taxon>
        <taxon>Sparassidaceae</taxon>
        <taxon>Sparassis</taxon>
    </lineage>
</organism>
<name>A0A401G946_9APHY</name>
<feature type="signal peptide" evidence="1">
    <location>
        <begin position="1"/>
        <end position="17"/>
    </location>
</feature>
<sequence>MLEGLFFILVLKLTVFDEPIESRLKDRIDLNAFVLREFLRWNTSKSKVDGMIAS</sequence>
<dbReference type="AlphaFoldDB" id="A0A401G946"/>
<keyword evidence="3" id="KW-1185">Reference proteome</keyword>
<feature type="chain" id="PRO_5019419658" evidence="1">
    <location>
        <begin position="18"/>
        <end position="54"/>
    </location>
</feature>
<dbReference type="GeneID" id="38775623"/>
<proteinExistence type="predicted"/>
<reference evidence="2 3" key="1">
    <citation type="journal article" date="2018" name="Sci. Rep.">
        <title>Genome sequence of the cauliflower mushroom Sparassis crispa (Hanabiratake) and its association with beneficial usage.</title>
        <authorList>
            <person name="Kiyama R."/>
            <person name="Furutani Y."/>
            <person name="Kawaguchi K."/>
            <person name="Nakanishi T."/>
        </authorList>
    </citation>
    <scope>NUCLEOTIDE SEQUENCE [LARGE SCALE GENOMIC DNA]</scope>
</reference>
<dbReference type="EMBL" id="BFAD01000001">
    <property type="protein sequence ID" value="GBE78706.1"/>
    <property type="molecule type" value="Genomic_DNA"/>
</dbReference>
<evidence type="ECO:0000313" key="2">
    <source>
        <dbReference type="EMBL" id="GBE78706.1"/>
    </source>
</evidence>
<dbReference type="Proteomes" id="UP000287166">
    <property type="component" value="Unassembled WGS sequence"/>
</dbReference>
<keyword evidence="1" id="KW-0732">Signal</keyword>
<dbReference type="InParanoid" id="A0A401G946"/>
<evidence type="ECO:0000313" key="3">
    <source>
        <dbReference type="Proteomes" id="UP000287166"/>
    </source>
</evidence>
<gene>
    <name evidence="2" type="ORF">SCP_0115970</name>
</gene>